<keyword evidence="6 8" id="KW-0503">Monooxygenase</keyword>
<dbReference type="PANTHER" id="PTHR24300:SF375">
    <property type="entry name" value="CYTOCHROME P450 FAMILY"/>
    <property type="match status" value="1"/>
</dbReference>
<evidence type="ECO:0000313" key="11">
    <source>
        <dbReference type="Proteomes" id="UP000094527"/>
    </source>
</evidence>
<reference evidence="10 11" key="1">
    <citation type="journal article" date="2016" name="Genome Biol. Evol.">
        <title>Gene Family Evolution Reflects Adaptation to Soil Environmental Stressors in the Genome of the Collembolan Orchesella cincta.</title>
        <authorList>
            <person name="Faddeeva-Vakhrusheva A."/>
            <person name="Derks M.F."/>
            <person name="Anvar S.Y."/>
            <person name="Agamennone V."/>
            <person name="Suring W."/>
            <person name="Smit S."/>
            <person name="van Straalen N.M."/>
            <person name="Roelofs D."/>
        </authorList>
    </citation>
    <scope>NUCLEOTIDE SEQUENCE [LARGE SCALE GENOMIC DNA]</scope>
    <source>
        <tissue evidence="10">Mixed pool</tissue>
    </source>
</reference>
<keyword evidence="9" id="KW-0472">Membrane</keyword>
<dbReference type="GO" id="GO:0005737">
    <property type="term" value="C:cytoplasm"/>
    <property type="evidence" value="ECO:0007669"/>
    <property type="project" value="TreeGrafter"/>
</dbReference>
<evidence type="ECO:0000313" key="10">
    <source>
        <dbReference type="EMBL" id="ODM98566.1"/>
    </source>
</evidence>
<keyword evidence="9" id="KW-0812">Transmembrane</keyword>
<evidence type="ECO:0000256" key="4">
    <source>
        <dbReference type="ARBA" id="ARBA00023002"/>
    </source>
</evidence>
<dbReference type="GO" id="GO:0005506">
    <property type="term" value="F:iron ion binding"/>
    <property type="evidence" value="ECO:0007669"/>
    <property type="project" value="InterPro"/>
</dbReference>
<dbReference type="SUPFAM" id="SSF48264">
    <property type="entry name" value="Cytochrome P450"/>
    <property type="match status" value="1"/>
</dbReference>
<name>A0A1D2MZV2_ORCCI</name>
<evidence type="ECO:0000256" key="5">
    <source>
        <dbReference type="ARBA" id="ARBA00023004"/>
    </source>
</evidence>
<dbReference type="InterPro" id="IPR036396">
    <property type="entry name" value="Cyt_P450_sf"/>
</dbReference>
<evidence type="ECO:0000256" key="3">
    <source>
        <dbReference type="ARBA" id="ARBA00022723"/>
    </source>
</evidence>
<comment type="similarity">
    <text evidence="2 8">Belongs to the cytochrome P450 family.</text>
</comment>
<dbReference type="OrthoDB" id="1055148at2759"/>
<evidence type="ECO:0000256" key="9">
    <source>
        <dbReference type="SAM" id="Phobius"/>
    </source>
</evidence>
<gene>
    <name evidence="10" type="ORF">Ocin01_08121</name>
</gene>
<evidence type="ECO:0000256" key="2">
    <source>
        <dbReference type="ARBA" id="ARBA00010617"/>
    </source>
</evidence>
<dbReference type="GO" id="GO:0006805">
    <property type="term" value="P:xenobiotic metabolic process"/>
    <property type="evidence" value="ECO:0007669"/>
    <property type="project" value="TreeGrafter"/>
</dbReference>
<dbReference type="GO" id="GO:0006082">
    <property type="term" value="P:organic acid metabolic process"/>
    <property type="evidence" value="ECO:0007669"/>
    <property type="project" value="TreeGrafter"/>
</dbReference>
<sequence>MLSSTVHSYYFEVILTTIALLFGAIYYFTRNKKDPRYPSGPKPIPLLGNVLQIGNNPLRTFQKWAEEYGPIYSLRLGTQDAVIINDPKLVKELFSERSSAGRPFNPFTHFFGKGKGIVNAGGPELEAQRRFTLRKLRDVGLLKSSIEEALMEEANTLIRFFERKAGKPISGKRLFNGPVVNAIWRLVSGESNDWDSATKPEIVEGSEEVIKHVHIYLILLEYIAPGFFGWTQWVNAVNNFMRITSVAVDKHTDKLDVHNPRDFIDHYLVEMQETKDPASSFYKENGRKNLEAIVGDLFVAGTETSSTTLSWAWLYLLKNKDIQRRAQKELDLIVGESRQPSLSDKPLLPYTEAILLETLRLSGVAPLGAPHRMTADTLFKGYFLPKDLTVISDLYTIHHDPKIWGQDANVFRPERFLNEAGDAVVRHEAFAAFSFGRRQCIGEGFARDALFLFIASILHKFNIDPDPDSPVVDTEPMPGILVEHQPFKCIMNLRKH</sequence>
<evidence type="ECO:0000256" key="8">
    <source>
        <dbReference type="RuleBase" id="RU000461"/>
    </source>
</evidence>
<keyword evidence="9" id="KW-1133">Transmembrane helix</keyword>
<dbReference type="PRINTS" id="PR00463">
    <property type="entry name" value="EP450I"/>
</dbReference>
<evidence type="ECO:0000256" key="1">
    <source>
        <dbReference type="ARBA" id="ARBA00001971"/>
    </source>
</evidence>
<comment type="cofactor">
    <cofactor evidence="1 7">
        <name>heme</name>
        <dbReference type="ChEBI" id="CHEBI:30413"/>
    </cofactor>
</comment>
<evidence type="ECO:0000256" key="7">
    <source>
        <dbReference type="PIRSR" id="PIRSR602401-1"/>
    </source>
</evidence>
<dbReference type="OMA" id="YMIPATH"/>
<dbReference type="GO" id="GO:0016712">
    <property type="term" value="F:oxidoreductase activity, acting on paired donors, with incorporation or reduction of molecular oxygen, reduced flavin or flavoprotein as one donor, and incorporation of one atom of oxygen"/>
    <property type="evidence" value="ECO:0007669"/>
    <property type="project" value="TreeGrafter"/>
</dbReference>
<keyword evidence="11" id="KW-1185">Reference proteome</keyword>
<dbReference type="AlphaFoldDB" id="A0A1D2MZV2"/>
<organism evidence="10 11">
    <name type="scientific">Orchesella cincta</name>
    <name type="common">Springtail</name>
    <name type="synonym">Podura cincta</name>
    <dbReference type="NCBI Taxonomy" id="48709"/>
    <lineage>
        <taxon>Eukaryota</taxon>
        <taxon>Metazoa</taxon>
        <taxon>Ecdysozoa</taxon>
        <taxon>Arthropoda</taxon>
        <taxon>Hexapoda</taxon>
        <taxon>Collembola</taxon>
        <taxon>Entomobryomorpha</taxon>
        <taxon>Entomobryoidea</taxon>
        <taxon>Orchesellidae</taxon>
        <taxon>Orchesellinae</taxon>
        <taxon>Orchesella</taxon>
    </lineage>
</organism>
<feature type="transmembrane region" description="Helical" evidence="9">
    <location>
        <begin position="6"/>
        <end position="28"/>
    </location>
</feature>
<proteinExistence type="inferred from homology"/>
<keyword evidence="7 8" id="KW-0349">Heme</keyword>
<keyword evidence="3 7" id="KW-0479">Metal-binding</keyword>
<dbReference type="InterPro" id="IPR001128">
    <property type="entry name" value="Cyt_P450"/>
</dbReference>
<keyword evidence="4 8" id="KW-0560">Oxidoreductase</keyword>
<dbReference type="PANTHER" id="PTHR24300">
    <property type="entry name" value="CYTOCHROME P450 508A4-RELATED"/>
    <property type="match status" value="1"/>
</dbReference>
<dbReference type="FunFam" id="1.10.630.10:FF:000036">
    <property type="entry name" value="CYtochrome P450 family"/>
    <property type="match status" value="1"/>
</dbReference>
<dbReference type="InterPro" id="IPR050182">
    <property type="entry name" value="Cytochrome_P450_fam2"/>
</dbReference>
<dbReference type="GO" id="GO:0020037">
    <property type="term" value="F:heme binding"/>
    <property type="evidence" value="ECO:0007669"/>
    <property type="project" value="InterPro"/>
</dbReference>
<dbReference type="PRINTS" id="PR00385">
    <property type="entry name" value="P450"/>
</dbReference>
<dbReference type="EMBL" id="LJIJ01000342">
    <property type="protein sequence ID" value="ODM98566.1"/>
    <property type="molecule type" value="Genomic_DNA"/>
</dbReference>
<dbReference type="InterPro" id="IPR017972">
    <property type="entry name" value="Cyt_P450_CS"/>
</dbReference>
<comment type="caution">
    <text evidence="10">The sequence shown here is derived from an EMBL/GenBank/DDBJ whole genome shotgun (WGS) entry which is preliminary data.</text>
</comment>
<dbReference type="Proteomes" id="UP000094527">
    <property type="component" value="Unassembled WGS sequence"/>
</dbReference>
<dbReference type="Pfam" id="PF00067">
    <property type="entry name" value="p450"/>
    <property type="match status" value="1"/>
</dbReference>
<feature type="binding site" description="axial binding residue" evidence="7">
    <location>
        <position position="440"/>
    </location>
    <ligand>
        <name>heme</name>
        <dbReference type="ChEBI" id="CHEBI:30413"/>
    </ligand>
    <ligandPart>
        <name>Fe</name>
        <dbReference type="ChEBI" id="CHEBI:18248"/>
    </ligandPart>
</feature>
<protein>
    <submittedName>
        <fullName evidence="10">Farnesoate epoxidase</fullName>
    </submittedName>
</protein>
<dbReference type="PROSITE" id="PS00086">
    <property type="entry name" value="CYTOCHROME_P450"/>
    <property type="match status" value="1"/>
</dbReference>
<dbReference type="Gene3D" id="1.10.630.10">
    <property type="entry name" value="Cytochrome P450"/>
    <property type="match status" value="1"/>
</dbReference>
<accession>A0A1D2MZV2</accession>
<keyword evidence="5 7" id="KW-0408">Iron</keyword>
<evidence type="ECO:0000256" key="6">
    <source>
        <dbReference type="ARBA" id="ARBA00023033"/>
    </source>
</evidence>
<dbReference type="STRING" id="48709.A0A1D2MZV2"/>
<dbReference type="InterPro" id="IPR002401">
    <property type="entry name" value="Cyt_P450_E_grp-I"/>
</dbReference>